<evidence type="ECO:0000256" key="3">
    <source>
        <dbReference type="ARBA" id="ARBA00022801"/>
    </source>
</evidence>
<keyword evidence="4" id="KW-0862">Zinc</keyword>
<keyword evidence="3" id="KW-0378">Hydrolase</keyword>
<keyword evidence="8" id="KW-0614">Plasmid</keyword>
<evidence type="ECO:0000256" key="6">
    <source>
        <dbReference type="ARBA" id="ARBA00022884"/>
    </source>
</evidence>
<dbReference type="InterPro" id="IPR011108">
    <property type="entry name" value="RMMBL"/>
</dbReference>
<dbReference type="GO" id="GO:0003723">
    <property type="term" value="F:RNA binding"/>
    <property type="evidence" value="ECO:0007669"/>
    <property type="project" value="UniProtKB-KW"/>
</dbReference>
<reference evidence="8 9" key="1">
    <citation type="journal article" date="2009" name="PLoS ONE">
        <title>Methylobacterium genome sequences: a reference blueprint to investigate microbial metabolism of C1 compounds from natural and industrial sources.</title>
        <authorList>
            <person name="Vuilleumier S."/>
            <person name="Chistoserdova L."/>
            <person name="Lee M.-C."/>
            <person name="Bringel F."/>
            <person name="Lajus A."/>
            <person name="Zhou Y."/>
            <person name="Gourion B."/>
            <person name="Barbe V."/>
            <person name="Chang J."/>
            <person name="Cruveiller S."/>
            <person name="Dossat C."/>
            <person name="Gillett W."/>
            <person name="Gruffaz C."/>
            <person name="Haugen E."/>
            <person name="Hourcade E."/>
            <person name="Levy R."/>
            <person name="Mangenot S."/>
            <person name="Muller E."/>
            <person name="Nadalig T."/>
            <person name="Pagni M."/>
            <person name="Penny C."/>
            <person name="Peyraud R."/>
            <person name="Robinson D.G."/>
            <person name="Roche D."/>
            <person name="Rouy Z."/>
            <person name="Saenampechek C."/>
            <person name="Salvignol G."/>
            <person name="Vallenet D."/>
            <person name="Wu Z."/>
            <person name="Marx C.J."/>
            <person name="Vorholt J.A."/>
            <person name="Olson M.V."/>
            <person name="Kaul R."/>
            <person name="Weissenbach J."/>
            <person name="Medigue C."/>
            <person name="Lidstrom M.E."/>
        </authorList>
    </citation>
    <scope>NUCLEOTIDE SEQUENCE [LARGE SCALE GENOMIC DNA]</scope>
    <source>
        <strain evidence="9">ATCC 14718 / DSM 1338 / JCM 2805 / NCIMB 9133 / AM1</strain>
    </source>
</reference>
<evidence type="ECO:0000259" key="7">
    <source>
        <dbReference type="SMART" id="SM00849"/>
    </source>
</evidence>
<keyword evidence="6" id="KW-0694">RNA-binding</keyword>
<dbReference type="PANTHER" id="PTHR43694:SF1">
    <property type="entry name" value="RIBONUCLEASE J"/>
    <property type="match status" value="1"/>
</dbReference>
<evidence type="ECO:0000256" key="1">
    <source>
        <dbReference type="ARBA" id="ARBA00022722"/>
    </source>
</evidence>
<protein>
    <submittedName>
        <fullName evidence="8">Beta-lactamase family protein</fullName>
    </submittedName>
</protein>
<dbReference type="GO" id="GO:0004527">
    <property type="term" value="F:exonuclease activity"/>
    <property type="evidence" value="ECO:0007669"/>
    <property type="project" value="UniProtKB-KW"/>
</dbReference>
<keyword evidence="1" id="KW-0540">Nuclease</keyword>
<evidence type="ECO:0000256" key="2">
    <source>
        <dbReference type="ARBA" id="ARBA00022723"/>
    </source>
</evidence>
<dbReference type="InterPro" id="IPR055132">
    <property type="entry name" value="RNase_J_b_CASP"/>
</dbReference>
<name>C5B3F8_METEA</name>
<dbReference type="Pfam" id="PF12706">
    <property type="entry name" value="Lactamase_B_2"/>
    <property type="match status" value="1"/>
</dbReference>
<dbReference type="Gene3D" id="3.60.15.10">
    <property type="entry name" value="Ribonuclease Z/Hydroxyacylglutathione hydrolase-like"/>
    <property type="match status" value="1"/>
</dbReference>
<organism evidence="8 9">
    <name type="scientific">Methylorubrum extorquens (strain ATCC 14718 / DSM 1338 / JCM 2805 / NCIMB 9133 / AM1)</name>
    <name type="common">Methylobacterium extorquens</name>
    <dbReference type="NCBI Taxonomy" id="272630"/>
    <lineage>
        <taxon>Bacteria</taxon>
        <taxon>Pseudomonadati</taxon>
        <taxon>Pseudomonadota</taxon>
        <taxon>Alphaproteobacteria</taxon>
        <taxon>Hyphomicrobiales</taxon>
        <taxon>Methylobacteriaceae</taxon>
        <taxon>Methylorubrum</taxon>
    </lineage>
</organism>
<dbReference type="RefSeq" id="WP_012753554.1">
    <property type="nucleotide sequence ID" value="NC_012811.1"/>
</dbReference>
<evidence type="ECO:0000313" key="8">
    <source>
        <dbReference type="EMBL" id="ACS42990.1"/>
    </source>
</evidence>
<evidence type="ECO:0000256" key="5">
    <source>
        <dbReference type="ARBA" id="ARBA00022839"/>
    </source>
</evidence>
<geneLocation type="plasmid" evidence="8 9">
    <name>megaplasmid</name>
</geneLocation>
<dbReference type="Gene3D" id="3.40.50.10710">
    <property type="entry name" value="Metallo-hydrolase/oxidoreductase"/>
    <property type="match status" value="1"/>
</dbReference>
<keyword evidence="9" id="KW-1185">Reference proteome</keyword>
<dbReference type="OrthoDB" id="9770211at2"/>
<evidence type="ECO:0000313" key="9">
    <source>
        <dbReference type="Proteomes" id="UP000009081"/>
    </source>
</evidence>
<dbReference type="KEGG" id="mea:Mex_2p0052"/>
<proteinExistence type="predicted"/>
<dbReference type="Proteomes" id="UP000009081">
    <property type="component" value="Plasmid megaplasmid"/>
</dbReference>
<evidence type="ECO:0000256" key="4">
    <source>
        <dbReference type="ARBA" id="ARBA00022833"/>
    </source>
</evidence>
<dbReference type="SMART" id="SM00849">
    <property type="entry name" value="Lactamase_B"/>
    <property type="match status" value="1"/>
</dbReference>
<dbReference type="Pfam" id="PF07521">
    <property type="entry name" value="RMMBL"/>
    <property type="match status" value="1"/>
</dbReference>
<dbReference type="InterPro" id="IPR001279">
    <property type="entry name" value="Metallo-B-lactamas"/>
</dbReference>
<sequence length="528" mass="56052">MTEPKTRPGQRPRRRPKRIELTLKTPSAPASFFPATDAESVVVMTIGGIGAIGSNWTAYGHTGRWLLVDAGAGMPPKGVAGLQVVVPDPAALKQMLGRLVAVVVTHAHYDHIGGLPALAPYLPKGTKVYATKFAAECVRSQLERYHLDEHVDIRTFSPNSNLTLKSFTLTPIRVAHSSPEALAFGISTPAGRVLHTGDWRIDEAPNVTWKTDLAAVARFAKGGLAAMVADSTCADRPSPAPSEQTITANFARFLEGRRGLVVTACFSSHVDRVAGMIQAATTAGRTVFVAGRSLLRTLEAARETGILDERHAYETDLRNLESLDPSRAMLICTGTQGEDNAILRRLADDDHSLPALEAGDCVVLSARVIPGNEEEVAVVANAFRQAGIEVFMGEADGLPLHASGHASRPEIEAMLAAASPRLLIPVHGAGHHLAAHVDLARAAGIAECAVPANGRALRVTGKTCEVLGTVELRPMAGVLRNGRLVLKPLEVAVEEAIAAAQRAAAREEARIVRSSQAIREVRAPAPGR</sequence>
<keyword evidence="2" id="KW-0479">Metal-binding</keyword>
<dbReference type="AlphaFoldDB" id="C5B3F8"/>
<dbReference type="SUPFAM" id="SSF56281">
    <property type="entry name" value="Metallo-hydrolase/oxidoreductase"/>
    <property type="match status" value="1"/>
</dbReference>
<dbReference type="InterPro" id="IPR036866">
    <property type="entry name" value="RibonucZ/Hydroxyglut_hydro"/>
</dbReference>
<dbReference type="Pfam" id="PF22505">
    <property type="entry name" value="RNase_J_b_CASP"/>
    <property type="match status" value="1"/>
</dbReference>
<dbReference type="CDD" id="cd07714">
    <property type="entry name" value="RNaseJ_MBL-fold"/>
    <property type="match status" value="1"/>
</dbReference>
<keyword evidence="5" id="KW-0269">Exonuclease</keyword>
<dbReference type="EMBL" id="CP001511">
    <property type="protein sequence ID" value="ACS42990.1"/>
    <property type="molecule type" value="Genomic_DNA"/>
</dbReference>
<dbReference type="PANTHER" id="PTHR43694">
    <property type="entry name" value="RIBONUCLEASE J"/>
    <property type="match status" value="1"/>
</dbReference>
<gene>
    <name evidence="8" type="ordered locus">MexAM1_META2p0052</name>
</gene>
<accession>C5B3F8</accession>
<feature type="domain" description="Metallo-beta-lactamase" evidence="7">
    <location>
        <begin position="53"/>
        <end position="252"/>
    </location>
</feature>
<dbReference type="GO" id="GO:0046872">
    <property type="term" value="F:metal ion binding"/>
    <property type="evidence" value="ECO:0007669"/>
    <property type="project" value="UniProtKB-KW"/>
</dbReference>
<dbReference type="InterPro" id="IPR042173">
    <property type="entry name" value="RNase_J_2"/>
</dbReference>
<dbReference type="HOGENOM" id="CLU_008727_3_3_5"/>